<comment type="miscellaneous">
    <text evidence="8">The reaction proceeds by a bi uni uni bi ping pong mechanism.</text>
</comment>
<sequence length="282" mass="31526">MQSLNAIADVRRQVADWHRAGERVALVPTMGNLHEGHLVLVDRAREQADRVVVSVFVNPTQFVQGEDFDSYPRTPEEDAELLRRRRADVVFLPEEAEIYPRGREGISFVEVPGISEQLCGASRPGHFRGVATVVMKLFHIVQPDVAIFGEKDFQQLAVLRRMAEDLSMAVELVGVSTVRETDGLAMSSRNRYLSPNERQKAPALYRMLMGLAAHIESGERDIMKLEGEGMARLAEAGFEPEYVSVRRADDLQLPRGDEKDLVLLAAARLGRARLIDNLIVTV</sequence>
<evidence type="ECO:0000256" key="7">
    <source>
        <dbReference type="ARBA" id="ARBA00048258"/>
    </source>
</evidence>
<comment type="pathway">
    <text evidence="1 8">Cofactor biosynthesis; (R)-pantothenate biosynthesis; (R)-pantothenate from (R)-pantoate and beta-alanine: step 1/1.</text>
</comment>
<feature type="binding site" evidence="8">
    <location>
        <position position="61"/>
    </location>
    <ligand>
        <name>beta-alanine</name>
        <dbReference type="ChEBI" id="CHEBI:57966"/>
    </ligand>
</feature>
<dbReference type="GO" id="GO:0005829">
    <property type="term" value="C:cytosol"/>
    <property type="evidence" value="ECO:0007669"/>
    <property type="project" value="TreeGrafter"/>
</dbReference>
<evidence type="ECO:0000256" key="3">
    <source>
        <dbReference type="ARBA" id="ARBA00022598"/>
    </source>
</evidence>
<evidence type="ECO:0000256" key="6">
    <source>
        <dbReference type="ARBA" id="ARBA00022840"/>
    </source>
</evidence>
<dbReference type="PANTHER" id="PTHR21299">
    <property type="entry name" value="CYTIDYLATE KINASE/PANTOATE-BETA-ALANINE LIGASE"/>
    <property type="match status" value="1"/>
</dbReference>
<dbReference type="EMBL" id="FMWD01000003">
    <property type="protein sequence ID" value="SCZ55149.1"/>
    <property type="molecule type" value="Genomic_DNA"/>
</dbReference>
<keyword evidence="8" id="KW-0963">Cytoplasm</keyword>
<comment type="subcellular location">
    <subcellularLocation>
        <location evidence="8">Cytoplasm</location>
    </subcellularLocation>
</comment>
<dbReference type="PANTHER" id="PTHR21299:SF1">
    <property type="entry name" value="PANTOATE--BETA-ALANINE LIGASE"/>
    <property type="match status" value="1"/>
</dbReference>
<name>A0A1G5Q1G1_9GAMM</name>
<dbReference type="AlphaFoldDB" id="A0A1G5Q1G1"/>
<dbReference type="Pfam" id="PF02569">
    <property type="entry name" value="Pantoate_ligase"/>
    <property type="match status" value="1"/>
</dbReference>
<proteinExistence type="inferred from homology"/>
<evidence type="ECO:0000256" key="5">
    <source>
        <dbReference type="ARBA" id="ARBA00022741"/>
    </source>
</evidence>
<organism evidence="9 10">
    <name type="scientific">Thiohalomonas denitrificans</name>
    <dbReference type="NCBI Taxonomy" id="415747"/>
    <lineage>
        <taxon>Bacteria</taxon>
        <taxon>Pseudomonadati</taxon>
        <taxon>Pseudomonadota</taxon>
        <taxon>Gammaproteobacteria</taxon>
        <taxon>Thiohalomonadales</taxon>
        <taxon>Thiohalomonadaceae</taxon>
        <taxon>Thiohalomonas</taxon>
    </lineage>
</organism>
<dbReference type="CDD" id="cd00560">
    <property type="entry name" value="PanC"/>
    <property type="match status" value="1"/>
</dbReference>
<feature type="active site" description="Proton donor" evidence="8">
    <location>
        <position position="37"/>
    </location>
</feature>
<dbReference type="InterPro" id="IPR004821">
    <property type="entry name" value="Cyt_trans-like"/>
</dbReference>
<feature type="binding site" evidence="8">
    <location>
        <begin position="30"/>
        <end position="37"/>
    </location>
    <ligand>
        <name>ATP</name>
        <dbReference type="ChEBI" id="CHEBI:30616"/>
    </ligand>
</feature>
<feature type="binding site" evidence="8">
    <location>
        <position position="155"/>
    </location>
    <ligand>
        <name>(R)-pantoate</name>
        <dbReference type="ChEBI" id="CHEBI:15980"/>
    </ligand>
</feature>
<keyword evidence="5 8" id="KW-0547">Nucleotide-binding</keyword>
<protein>
    <recommendedName>
        <fullName evidence="8">Pantothenate synthetase</fullName>
        <shortName evidence="8">PS</shortName>
        <ecNumber evidence="8">6.3.2.1</ecNumber>
    </recommendedName>
    <alternativeName>
        <fullName evidence="8">Pantoate--beta-alanine ligase</fullName>
    </alternativeName>
    <alternativeName>
        <fullName evidence="8">Pantoate-activating enzyme</fullName>
    </alternativeName>
</protein>
<keyword evidence="6 8" id="KW-0067">ATP-binding</keyword>
<feature type="binding site" evidence="8">
    <location>
        <position position="61"/>
    </location>
    <ligand>
        <name>(R)-pantoate</name>
        <dbReference type="ChEBI" id="CHEBI:15980"/>
    </ligand>
</feature>
<gene>
    <name evidence="8" type="primary">panC</name>
    <name evidence="9" type="ORF">SAMN03097708_01081</name>
</gene>
<dbReference type="GO" id="GO:0005524">
    <property type="term" value="F:ATP binding"/>
    <property type="evidence" value="ECO:0007669"/>
    <property type="project" value="UniProtKB-KW"/>
</dbReference>
<keyword evidence="10" id="KW-1185">Reference proteome</keyword>
<comment type="similarity">
    <text evidence="2 8">Belongs to the pantothenate synthetase family.</text>
</comment>
<dbReference type="Gene3D" id="3.40.50.620">
    <property type="entry name" value="HUPs"/>
    <property type="match status" value="1"/>
</dbReference>
<evidence type="ECO:0000256" key="4">
    <source>
        <dbReference type="ARBA" id="ARBA00022655"/>
    </source>
</evidence>
<comment type="function">
    <text evidence="8">Catalyzes the condensation of pantoate with beta-alanine in an ATP-dependent reaction via a pantoyl-adenylate intermediate.</text>
</comment>
<dbReference type="Gene3D" id="3.30.1300.10">
    <property type="entry name" value="Pantoate-beta-alanine ligase, C-terminal domain"/>
    <property type="match status" value="1"/>
</dbReference>
<dbReference type="UniPathway" id="UPA00028">
    <property type="reaction ID" value="UER00005"/>
</dbReference>
<evidence type="ECO:0000256" key="8">
    <source>
        <dbReference type="HAMAP-Rule" id="MF_00158"/>
    </source>
</evidence>
<reference evidence="9 10" key="1">
    <citation type="submission" date="2016-10" db="EMBL/GenBank/DDBJ databases">
        <authorList>
            <person name="de Groot N.N."/>
        </authorList>
    </citation>
    <scope>NUCLEOTIDE SEQUENCE [LARGE SCALE GENOMIC DNA]</scope>
    <source>
        <strain evidence="9 10">HLD2</strain>
    </source>
</reference>
<dbReference type="Proteomes" id="UP000199648">
    <property type="component" value="Unassembled WGS sequence"/>
</dbReference>
<feature type="binding site" evidence="8">
    <location>
        <begin position="186"/>
        <end position="189"/>
    </location>
    <ligand>
        <name>ATP</name>
        <dbReference type="ChEBI" id="CHEBI:30616"/>
    </ligand>
</feature>
<dbReference type="InterPro" id="IPR042176">
    <property type="entry name" value="Pantoate_ligase_C"/>
</dbReference>
<dbReference type="GO" id="GO:0004592">
    <property type="term" value="F:pantoate-beta-alanine ligase activity"/>
    <property type="evidence" value="ECO:0007669"/>
    <property type="project" value="UniProtKB-UniRule"/>
</dbReference>
<comment type="catalytic activity">
    <reaction evidence="7 8">
        <text>(R)-pantoate + beta-alanine + ATP = (R)-pantothenate + AMP + diphosphate + H(+)</text>
        <dbReference type="Rhea" id="RHEA:10912"/>
        <dbReference type="ChEBI" id="CHEBI:15378"/>
        <dbReference type="ChEBI" id="CHEBI:15980"/>
        <dbReference type="ChEBI" id="CHEBI:29032"/>
        <dbReference type="ChEBI" id="CHEBI:30616"/>
        <dbReference type="ChEBI" id="CHEBI:33019"/>
        <dbReference type="ChEBI" id="CHEBI:57966"/>
        <dbReference type="ChEBI" id="CHEBI:456215"/>
        <dbReference type="EC" id="6.3.2.1"/>
    </reaction>
</comment>
<dbReference type="RefSeq" id="WP_092993605.1">
    <property type="nucleotide sequence ID" value="NZ_FMWD01000003.1"/>
</dbReference>
<evidence type="ECO:0000313" key="9">
    <source>
        <dbReference type="EMBL" id="SCZ55149.1"/>
    </source>
</evidence>
<dbReference type="FunFam" id="3.40.50.620:FF:000013">
    <property type="entry name" value="Pantothenate synthetase"/>
    <property type="match status" value="1"/>
</dbReference>
<dbReference type="FunFam" id="3.30.1300.10:FF:000001">
    <property type="entry name" value="Pantothenate synthetase"/>
    <property type="match status" value="1"/>
</dbReference>
<keyword evidence="3 8" id="KW-0436">Ligase</keyword>
<keyword evidence="4 8" id="KW-0566">Pantothenate biosynthesis</keyword>
<dbReference type="OrthoDB" id="9773087at2"/>
<dbReference type="NCBIfam" id="TIGR00125">
    <property type="entry name" value="cyt_tran_rel"/>
    <property type="match status" value="1"/>
</dbReference>
<dbReference type="InterPro" id="IPR003721">
    <property type="entry name" value="Pantoate_ligase"/>
</dbReference>
<dbReference type="SUPFAM" id="SSF52374">
    <property type="entry name" value="Nucleotidylyl transferase"/>
    <property type="match status" value="1"/>
</dbReference>
<evidence type="ECO:0000313" key="10">
    <source>
        <dbReference type="Proteomes" id="UP000199648"/>
    </source>
</evidence>
<dbReference type="STRING" id="415747.SAMN03097708_01081"/>
<dbReference type="InterPro" id="IPR014729">
    <property type="entry name" value="Rossmann-like_a/b/a_fold"/>
</dbReference>
<evidence type="ECO:0000256" key="2">
    <source>
        <dbReference type="ARBA" id="ARBA00009256"/>
    </source>
</evidence>
<feature type="binding site" evidence="8">
    <location>
        <begin position="149"/>
        <end position="152"/>
    </location>
    <ligand>
        <name>ATP</name>
        <dbReference type="ChEBI" id="CHEBI:30616"/>
    </ligand>
</feature>
<dbReference type="HAMAP" id="MF_00158">
    <property type="entry name" value="PanC"/>
    <property type="match status" value="1"/>
</dbReference>
<dbReference type="EC" id="6.3.2.1" evidence="8"/>
<evidence type="ECO:0000256" key="1">
    <source>
        <dbReference type="ARBA" id="ARBA00004990"/>
    </source>
</evidence>
<dbReference type="NCBIfam" id="TIGR00018">
    <property type="entry name" value="panC"/>
    <property type="match status" value="1"/>
</dbReference>
<comment type="subunit">
    <text evidence="8">Homodimer.</text>
</comment>
<accession>A0A1G5Q1G1</accession>
<feature type="binding site" evidence="8">
    <location>
        <position position="178"/>
    </location>
    <ligand>
        <name>ATP</name>
        <dbReference type="ChEBI" id="CHEBI:30616"/>
    </ligand>
</feature>
<dbReference type="GO" id="GO:0015940">
    <property type="term" value="P:pantothenate biosynthetic process"/>
    <property type="evidence" value="ECO:0007669"/>
    <property type="project" value="UniProtKB-UniRule"/>
</dbReference>